<dbReference type="EMBL" id="AOST01000025">
    <property type="protein sequence ID" value="ERF67528.1"/>
    <property type="molecule type" value="Genomic_DNA"/>
</dbReference>
<evidence type="ECO:0000313" key="2">
    <source>
        <dbReference type="Proteomes" id="UP000053711"/>
    </source>
</evidence>
<sequence>MTGRIRTGIGNILSFCLALLLAVMTVQFGQAVASQTTTSAEAAPVPKAGDLTVPAANSTGDATTEGSGPASKWDWKGCQFRTPEGRNGSGNPVTGNPAPQIYANSLCWIDWTGVDFNKATSTTPVHVERDLGRYRLSFDLTRPLIKEYKSGKWPRSVRVRWRNGLIKEYKSGKWTDSEQAVEVSPHNTSTGSFGSDIGTWAASAFGWKMFGAHTGDNSRPVIFSDMGKHPGGGNQQLVRLRLTNIKLTDTIDNSPVSNYTLTMADTESTTGGEGQSIDNLDDSYGNVKYGLLPDGARCSEGNSNVEDGLRLQGSGPSWEWGRSVMNDSGANRRKRDFVCVSVGSGKMFVAATKSPRQLEMSLWSGAQEGIGLAINFSRVSGKVEQPDTSYEEAVTGQRTTFDLTARTSEGNSIDLPKDGSGAAVARENSDDTLLAPKGGLVFTSTAAGAQAGKALQRYRPEWRCTVGDGEAWNIDDKSDNPGFKLDNKGTSSELTVTNSINKDNEPVDCQVNWVSRFDRAQLNLSKTVKGDAAQFDSVQGRTYQIHYDCGDGTDADSPFRKADFVDAYPDVTTASGANGVTLSGDVKLLSGDKVTRDNLPAGASCTLSETFTDIKTPPAPSGLDLTQTWTGQGTDGKTPDTDVTVTDGNGTHATRTRVVTLQKLVTGQTSGSTTAVNTYTQRMGTLHVDKELVSSQGDGAIAALFGSASSRKYDFDLTCPAANYDKKFSLTISEQGNGYSSPATDIKVPVAVDCYLHPLTGLSNDEGTKFEFEGRDVTVNGGKPIAPEPDSSTYKGSYKVKLPDYSPSEAESSAKMHLRTSYDYVRRNVTIVDQVDGPGRTAAEAGIRSFSVNYTCRYGADDANTLHGELTVPKTQSTDGITEFTAPIKNVPVGATCTIYQDGVAISPSTLDIVKATGTQLSFADANDATTVLSNDEARIKPIMTVQTTAETNQNRVLITNGYAPVLGTVRLTGAVVNPDGRTDIPGDLTVKFDCGSRTVVGSDGRTYRSVPLTGAVTVASGGSAVLKANTGNVNDDALVNDQNGVMGVPYGQTCQFFQTRPDGLSTDIRFSSDANQQNITMGKATTDANRQAAVTVTDTFTSVSKGLTISRAAVGTDSKLAQNVSYTLSCTTSAGEPIDLGSDASFTLGAGTTGATASDTKTFTGQQIPKGSTCHLAEDRSGTGAETYQRTSQLKGGGTFPVTRTSTMQLAGGSDLVQKSDGSKNPIEADFTVGIQSSLTIDTEYGFVNTQLTLDKDVAFAAAKDGSDETYISPQRKAIKHNRAFPMTVNCTTPDGQPLDGFSQPMSDYTGTETNPTNVEKAPTLVSGTVPVGSSCMVAEGASSTSTGISLATSIAVDKAKSDSAEGAQRTFFVRPTNAADGVPVSVTNTYRRNLAPVKLSKHAELPGSIQKAYDEANALRPDLDQKIPYYTHSFTMTCLDPKVTGSDGREDVVLGTFHGQITGAGTYTFPDVPSGTDCSIVGDHFGELGLSLQAPRPDNPQQTDQLKAYLKPKQIKWVADGRNDSTAKVESEDVVAKAGGTTTSDTFQTVASGNAIDIYNNYRYVTSPVQLTKKVVTTSYGFDKLNTSKPTFEFDVSCRAVGLQTSTGGGDLLGGGPTLPHEVTWDQIKGASPHAEGKNPNTGQDNISRSYSSDKVNVPAGATCTMTEKNVTGTPQSMQVNAGHSGPLVVTGEAPSSAADTGATADKIPVRSSWDFVNTYTRRMIPVRLAMMQASSWAREDPEGYQVDVSCHDTATTHRVETFTRDQADSSTSVASDSAPTRARTIALPADSSCDVSLAGSKALAARGDLEVTQGSRTPFVVFGQWDGNGVAAASNPKDDPVRTPVDQVTAEQKSYTYSIDLPADISVPTGKDVAMTVGAEAVHLHASATPSLIKMVSGGIAQNARMTFTSPCFPDDKLTQTINPGDELQFKSVPVGTSCEVTETDGGIASVEPWLSVSDKGKYIGDDPGVTNTSAVRKSDGTVVRAGTHSVNFLVNPVNDPADLSTSGDGWRITVLDTYPSMQVTKRIAGAATTSTLNGPVDTAMLDPDATTMDVTYTIDDNGGFDLTKFTLKDPSLAGRQVRSQDGGGAQSSQTVDADGTIPAGACNLDQATVKAGDKTSCTITVELGEPKPPAWLKVPAGAVTVSATVAITASSVGEITATSNTYGAIRPVASLLPTTGMQTLLLVLLLGLVILGIGLWQHRRDQ</sequence>
<evidence type="ECO:0000313" key="1">
    <source>
        <dbReference type="EMBL" id="ERF67528.1"/>
    </source>
</evidence>
<protein>
    <submittedName>
        <fullName evidence="1">Surface-anchored fimbrial subunit</fullName>
    </submittedName>
</protein>
<keyword evidence="2" id="KW-1185">Reference proteome</keyword>
<proteinExistence type="predicted"/>
<name>A0ACB4UQF3_9ACTN</name>
<reference evidence="1 2" key="1">
    <citation type="journal article" date="2013" name="BMC Genomics">
        <title>Comparative genomics reveals distinct host-interacting traits of three major human-associated propionibacteria.</title>
        <authorList>
            <person name="Mak T.N."/>
            <person name="Schmid M."/>
            <person name="Brzuszkiewicz E."/>
            <person name="Zeng G."/>
            <person name="Meyer R."/>
            <person name="Sfanos K.S."/>
            <person name="Brinkmann V."/>
            <person name="Meyer T.F."/>
            <person name="Bruggemann H."/>
        </authorList>
    </citation>
    <scope>NUCLEOTIDE SEQUENCE [LARGE SCALE GENOMIC DNA]</scope>
    <source>
        <strain evidence="1 2">TM11</strain>
    </source>
</reference>
<gene>
    <name evidence="1" type="ORF">H640_02495</name>
</gene>
<comment type="caution">
    <text evidence="1">The sequence shown here is derived from an EMBL/GenBank/DDBJ whole genome shotgun (WGS) entry which is preliminary data.</text>
</comment>
<organism evidence="1 2">
    <name type="scientific">Cutibacterium granulosum TM11</name>
    <dbReference type="NCBI Taxonomy" id="1292373"/>
    <lineage>
        <taxon>Bacteria</taxon>
        <taxon>Bacillati</taxon>
        <taxon>Actinomycetota</taxon>
        <taxon>Actinomycetes</taxon>
        <taxon>Propionibacteriales</taxon>
        <taxon>Propionibacteriaceae</taxon>
        <taxon>Cutibacterium</taxon>
    </lineage>
</organism>
<accession>A0ACB4UQF3</accession>
<dbReference type="Proteomes" id="UP000053711">
    <property type="component" value="Unassembled WGS sequence"/>
</dbReference>